<gene>
    <name evidence="7" type="ORF">GK108_07340</name>
</gene>
<feature type="transmembrane region" description="Helical" evidence="6">
    <location>
        <begin position="425"/>
        <end position="448"/>
    </location>
</feature>
<dbReference type="FunFam" id="1.10.4160.10:FF:000001">
    <property type="entry name" value="Uracil permease, putative"/>
    <property type="match status" value="1"/>
</dbReference>
<dbReference type="Pfam" id="PF02133">
    <property type="entry name" value="Transp_cyt_pur"/>
    <property type="match status" value="1"/>
</dbReference>
<dbReference type="EMBL" id="JAAFZH010000002">
    <property type="protein sequence ID" value="NDU94683.1"/>
    <property type="molecule type" value="Genomic_DNA"/>
</dbReference>
<comment type="similarity">
    <text evidence="2">Belongs to the purine-cytosine permease (2.A.39) family.</text>
</comment>
<proteinExistence type="inferred from homology"/>
<feature type="transmembrane region" description="Helical" evidence="6">
    <location>
        <begin position="223"/>
        <end position="245"/>
    </location>
</feature>
<dbReference type="PANTHER" id="PTHR30618:SF0">
    <property type="entry name" value="PURINE-URACIL PERMEASE NCS1"/>
    <property type="match status" value="1"/>
</dbReference>
<feature type="transmembrane region" description="Helical" evidence="6">
    <location>
        <begin position="351"/>
        <end position="368"/>
    </location>
</feature>
<keyword evidence="8" id="KW-1185">Reference proteome</keyword>
<evidence type="ECO:0000256" key="6">
    <source>
        <dbReference type="SAM" id="Phobius"/>
    </source>
</evidence>
<dbReference type="GO" id="GO:0015205">
    <property type="term" value="F:nucleobase transmembrane transporter activity"/>
    <property type="evidence" value="ECO:0007669"/>
    <property type="project" value="TreeGrafter"/>
</dbReference>
<dbReference type="InterPro" id="IPR012681">
    <property type="entry name" value="NCS1"/>
</dbReference>
<evidence type="ECO:0000313" key="8">
    <source>
        <dbReference type="Proteomes" id="UP000474175"/>
    </source>
</evidence>
<evidence type="ECO:0000256" key="5">
    <source>
        <dbReference type="ARBA" id="ARBA00023136"/>
    </source>
</evidence>
<feature type="transmembrane region" description="Helical" evidence="6">
    <location>
        <begin position="154"/>
        <end position="177"/>
    </location>
</feature>
<comment type="subcellular location">
    <subcellularLocation>
        <location evidence="1">Membrane</location>
        <topology evidence="1">Multi-pass membrane protein</topology>
    </subcellularLocation>
</comment>
<feature type="transmembrane region" description="Helical" evidence="6">
    <location>
        <begin position="33"/>
        <end position="53"/>
    </location>
</feature>
<keyword evidence="5 6" id="KW-0472">Membrane</keyword>
<reference evidence="7 8" key="1">
    <citation type="submission" date="2020-02" db="EMBL/GenBank/DDBJ databases">
        <title>Draft genome sequence of two Spirosoma agri KCTC 52727 and Spirosoma terrae KCTC 52035.</title>
        <authorList>
            <person name="Rojas J."/>
            <person name="Ambika Manirajan B."/>
            <person name="Suarez C."/>
            <person name="Ratering S."/>
            <person name="Schnell S."/>
        </authorList>
    </citation>
    <scope>NUCLEOTIDE SEQUENCE [LARGE SCALE GENOMIC DNA]</scope>
    <source>
        <strain evidence="7 8">KCTC 52035</strain>
    </source>
</reference>
<dbReference type="Gene3D" id="1.10.4160.10">
    <property type="entry name" value="Hydantoin permease"/>
    <property type="match status" value="1"/>
</dbReference>
<sequence length="504" mass="55005">MQEEHVDESSALYSEDLAPIPASKRTWNTWNYAALWISMSLCIPTYMMASSLIEGGMNWWQAILTIFLGNTIVLIPMILNGHAGAKYGIPFPVLARASFGTSGANVPALLRAIVACGWFGIQTWLGGFSVYQMLRLWIPALETVPDVFPASFGLQTGPAICFVLFWLVNMYVVYLGVESIKKLLVFKAFFLPVAALALLWWAISAGNGLGPILQQSAKFTDSSAFWTFFFPALTGMVGFWATLSLNIPDFTRYATSQQAQIKGQAIGLPPSMTLFSFIGVVVTSATTIIYGTTIWDPLVLAGKFENKLLVSVAMISVAVSTLATNIAANIVSPANDFANLAPSRIDFRKGGYITGIIGILIFPWKLIADPTGFIFTWLVGYSSLLGPVGGIMIADYFFLRKQKLVLTDLYSTTGRYSYKNGFNSAAILALLAGIIPNIPGFLTTIHAIPTDSVPGWISQLYHYAWFVGFFVSGVVYLGLMRPVVLAMKDETVLVKRADDLSINS</sequence>
<dbReference type="NCBIfam" id="TIGR00800">
    <property type="entry name" value="ncs1"/>
    <property type="match status" value="1"/>
</dbReference>
<dbReference type="AlphaFoldDB" id="A0A6L9L7G6"/>
<dbReference type="InterPro" id="IPR001248">
    <property type="entry name" value="Pur-cyt_permease"/>
</dbReference>
<comment type="caution">
    <text evidence="7">The sequence shown here is derived from an EMBL/GenBank/DDBJ whole genome shotgun (WGS) entry which is preliminary data.</text>
</comment>
<evidence type="ECO:0000256" key="2">
    <source>
        <dbReference type="ARBA" id="ARBA00008974"/>
    </source>
</evidence>
<evidence type="ECO:0000313" key="7">
    <source>
        <dbReference type="EMBL" id="NDU94683.1"/>
    </source>
</evidence>
<dbReference type="Proteomes" id="UP000474175">
    <property type="component" value="Unassembled WGS sequence"/>
</dbReference>
<evidence type="ECO:0000256" key="1">
    <source>
        <dbReference type="ARBA" id="ARBA00004141"/>
    </source>
</evidence>
<accession>A0A6L9L7G6</accession>
<dbReference type="CDD" id="cd11485">
    <property type="entry name" value="SLC-NCS1sbd_YbbW-like"/>
    <property type="match status" value="1"/>
</dbReference>
<protein>
    <submittedName>
        <fullName evidence="7">NCS1 family nucleobase:cation symporter-1</fullName>
    </submittedName>
</protein>
<feature type="transmembrane region" description="Helical" evidence="6">
    <location>
        <begin position="184"/>
        <end position="203"/>
    </location>
</feature>
<feature type="transmembrane region" description="Helical" evidence="6">
    <location>
        <begin position="374"/>
        <end position="399"/>
    </location>
</feature>
<keyword evidence="4 6" id="KW-1133">Transmembrane helix</keyword>
<dbReference type="GO" id="GO:0005886">
    <property type="term" value="C:plasma membrane"/>
    <property type="evidence" value="ECO:0007669"/>
    <property type="project" value="TreeGrafter"/>
</dbReference>
<dbReference type="RefSeq" id="WP_163945073.1">
    <property type="nucleotide sequence ID" value="NZ_JAAFZH010000002.1"/>
</dbReference>
<keyword evidence="3 6" id="KW-0812">Transmembrane</keyword>
<feature type="transmembrane region" description="Helical" evidence="6">
    <location>
        <begin position="59"/>
        <end position="79"/>
    </location>
</feature>
<feature type="transmembrane region" description="Helical" evidence="6">
    <location>
        <begin position="310"/>
        <end position="331"/>
    </location>
</feature>
<evidence type="ECO:0000256" key="4">
    <source>
        <dbReference type="ARBA" id="ARBA00022989"/>
    </source>
</evidence>
<name>A0A6L9L7G6_9BACT</name>
<dbReference type="InterPro" id="IPR045225">
    <property type="entry name" value="Uracil/uridine/allantoin_perm"/>
</dbReference>
<organism evidence="7 8">
    <name type="scientific">Spirosoma terrae</name>
    <dbReference type="NCBI Taxonomy" id="1968276"/>
    <lineage>
        <taxon>Bacteria</taxon>
        <taxon>Pseudomonadati</taxon>
        <taxon>Bacteroidota</taxon>
        <taxon>Cytophagia</taxon>
        <taxon>Cytophagales</taxon>
        <taxon>Cytophagaceae</taxon>
        <taxon>Spirosoma</taxon>
    </lineage>
</organism>
<feature type="transmembrane region" description="Helical" evidence="6">
    <location>
        <begin position="266"/>
        <end position="290"/>
    </location>
</feature>
<feature type="transmembrane region" description="Helical" evidence="6">
    <location>
        <begin position="108"/>
        <end position="134"/>
    </location>
</feature>
<evidence type="ECO:0000256" key="3">
    <source>
        <dbReference type="ARBA" id="ARBA00022692"/>
    </source>
</evidence>
<dbReference type="PANTHER" id="PTHR30618">
    <property type="entry name" value="NCS1 FAMILY PURINE/PYRIMIDINE TRANSPORTER"/>
    <property type="match status" value="1"/>
</dbReference>
<feature type="transmembrane region" description="Helical" evidence="6">
    <location>
        <begin position="460"/>
        <end position="479"/>
    </location>
</feature>